<dbReference type="Gene3D" id="3.90.810.10">
    <property type="entry name" value="CRIB domain"/>
    <property type="match status" value="1"/>
</dbReference>
<dbReference type="GO" id="GO:0005737">
    <property type="term" value="C:cytoplasm"/>
    <property type="evidence" value="ECO:0007669"/>
    <property type="project" value="UniProtKB-SubCell"/>
</dbReference>
<feature type="compositionally biased region" description="Polar residues" evidence="13">
    <location>
        <begin position="294"/>
        <end position="307"/>
    </location>
</feature>
<evidence type="ECO:0000256" key="5">
    <source>
        <dbReference type="ARBA" id="ARBA00022527"/>
    </source>
</evidence>
<evidence type="ECO:0000313" key="16">
    <source>
        <dbReference type="EMBL" id="CCE79709.1"/>
    </source>
</evidence>
<comment type="catalytic activity">
    <reaction evidence="11">
        <text>L-seryl-[protein] + ATP = O-phospho-L-seryl-[protein] + ADP + H(+)</text>
        <dbReference type="Rhea" id="RHEA:17989"/>
        <dbReference type="Rhea" id="RHEA-COMP:9863"/>
        <dbReference type="Rhea" id="RHEA-COMP:11604"/>
        <dbReference type="ChEBI" id="CHEBI:15378"/>
        <dbReference type="ChEBI" id="CHEBI:29999"/>
        <dbReference type="ChEBI" id="CHEBI:30616"/>
        <dbReference type="ChEBI" id="CHEBI:83421"/>
        <dbReference type="ChEBI" id="CHEBI:456216"/>
        <dbReference type="EC" id="2.7.11.1"/>
    </reaction>
</comment>
<keyword evidence="7 12" id="KW-0547">Nucleotide-binding</keyword>
<evidence type="ECO:0000256" key="12">
    <source>
        <dbReference type="PROSITE-ProRule" id="PRU10141"/>
    </source>
</evidence>
<feature type="compositionally biased region" description="Low complexity" evidence="13">
    <location>
        <begin position="629"/>
        <end position="638"/>
    </location>
</feature>
<feature type="compositionally biased region" description="Basic and acidic residues" evidence="13">
    <location>
        <begin position="16"/>
        <end position="28"/>
    </location>
</feature>
<dbReference type="CDD" id="cd01093">
    <property type="entry name" value="CRIB_PAK_like"/>
    <property type="match status" value="1"/>
</dbReference>
<name>G8YP41_PICSO</name>
<evidence type="ECO:0000256" key="6">
    <source>
        <dbReference type="ARBA" id="ARBA00022679"/>
    </source>
</evidence>
<evidence type="ECO:0000313" key="17">
    <source>
        <dbReference type="Proteomes" id="UP000005222"/>
    </source>
</evidence>
<feature type="compositionally biased region" description="Polar residues" evidence="13">
    <location>
        <begin position="818"/>
        <end position="827"/>
    </location>
</feature>
<dbReference type="HOGENOM" id="CLU_000288_26_0_1"/>
<dbReference type="PROSITE" id="PS50108">
    <property type="entry name" value="CRIB"/>
    <property type="match status" value="1"/>
</dbReference>
<feature type="compositionally biased region" description="Polar residues" evidence="13">
    <location>
        <begin position="641"/>
        <end position="653"/>
    </location>
</feature>
<dbReference type="InterPro" id="IPR000719">
    <property type="entry name" value="Prot_kinase_dom"/>
</dbReference>
<dbReference type="PROSITE" id="PS00108">
    <property type="entry name" value="PROTEIN_KINASE_ST"/>
    <property type="match status" value="1"/>
</dbReference>
<feature type="compositionally biased region" description="Low complexity" evidence="13">
    <location>
        <begin position="418"/>
        <end position="431"/>
    </location>
</feature>
<dbReference type="GO" id="GO:0033554">
    <property type="term" value="P:cellular response to stress"/>
    <property type="evidence" value="ECO:0007669"/>
    <property type="project" value="UniProtKB-ARBA"/>
</dbReference>
<dbReference type="FunFam" id="1.10.510.10:FF:000011">
    <property type="entry name" value="Non-specific serine/threonine protein kinase"/>
    <property type="match status" value="1"/>
</dbReference>
<dbReference type="PROSITE" id="PS00107">
    <property type="entry name" value="PROTEIN_KINASE_ATP"/>
    <property type="match status" value="1"/>
</dbReference>
<evidence type="ECO:0000256" key="1">
    <source>
        <dbReference type="ARBA" id="ARBA00004496"/>
    </source>
</evidence>
<gene>
    <name evidence="16" type="primary">Piso0_001793</name>
    <name evidence="16" type="ORF">GNLVRS01_PISO0E12786g</name>
</gene>
<dbReference type="GO" id="GO:0005524">
    <property type="term" value="F:ATP binding"/>
    <property type="evidence" value="ECO:0007669"/>
    <property type="project" value="UniProtKB-UniRule"/>
</dbReference>
<dbReference type="SMART" id="SM00285">
    <property type="entry name" value="PBD"/>
    <property type="match status" value="1"/>
</dbReference>
<comment type="similarity">
    <text evidence="2">Belongs to the protein kinase superfamily. STE Ser/Thr protein kinase family. STE20 subfamily.</text>
</comment>
<dbReference type="GO" id="GO:0000165">
    <property type="term" value="P:MAPK cascade"/>
    <property type="evidence" value="ECO:0007669"/>
    <property type="project" value="UniProtKB-ARBA"/>
</dbReference>
<feature type="compositionally biased region" description="Polar residues" evidence="13">
    <location>
        <begin position="360"/>
        <end position="417"/>
    </location>
</feature>
<feature type="region of interest" description="Disordered" evidence="13">
    <location>
        <begin position="672"/>
        <end position="877"/>
    </location>
</feature>
<dbReference type="Pfam" id="PF00069">
    <property type="entry name" value="Pkinase"/>
    <property type="match status" value="1"/>
</dbReference>
<dbReference type="InterPro" id="IPR036936">
    <property type="entry name" value="CRIB_dom_sf"/>
</dbReference>
<feature type="compositionally biased region" description="Basic and acidic residues" evidence="13">
    <location>
        <begin position="40"/>
        <end position="52"/>
    </location>
</feature>
<dbReference type="SMART" id="SM00220">
    <property type="entry name" value="S_TKc"/>
    <property type="match status" value="1"/>
</dbReference>
<dbReference type="FunCoup" id="G8YP41">
    <property type="interactions" value="688"/>
</dbReference>
<evidence type="ECO:0000259" key="14">
    <source>
        <dbReference type="PROSITE" id="PS50011"/>
    </source>
</evidence>
<reference evidence="16 17" key="1">
    <citation type="journal article" date="2012" name="G3 (Bethesda)">
        <title>Pichia sorbitophila, an interspecies yeast hybrid reveals early steps of genome resolution following polyploidization.</title>
        <authorList>
            <person name="Leh Louis V."/>
            <person name="Despons L."/>
            <person name="Friedrich A."/>
            <person name="Martin T."/>
            <person name="Durrens P."/>
            <person name="Casaregola S."/>
            <person name="Neuveglise C."/>
            <person name="Fairhead C."/>
            <person name="Marck C."/>
            <person name="Cruz J.A."/>
            <person name="Straub M.L."/>
            <person name="Kugler V."/>
            <person name="Sacerdot C."/>
            <person name="Uzunov Z."/>
            <person name="Thierry A."/>
            <person name="Weiss S."/>
            <person name="Bleykasten C."/>
            <person name="De Montigny J."/>
            <person name="Jacques N."/>
            <person name="Jung P."/>
            <person name="Lemaire M."/>
            <person name="Mallet S."/>
            <person name="Morel G."/>
            <person name="Richard G.F."/>
            <person name="Sarkar A."/>
            <person name="Savel G."/>
            <person name="Schacherer J."/>
            <person name="Seret M.L."/>
            <person name="Talla E."/>
            <person name="Samson G."/>
            <person name="Jubin C."/>
            <person name="Poulain J."/>
            <person name="Vacherie B."/>
            <person name="Barbe V."/>
            <person name="Pelletier E."/>
            <person name="Sherman D.J."/>
            <person name="Westhof E."/>
            <person name="Weissenbach J."/>
            <person name="Baret P.V."/>
            <person name="Wincker P."/>
            <person name="Gaillardin C."/>
            <person name="Dujon B."/>
            <person name="Souciet J.L."/>
        </authorList>
    </citation>
    <scope>NUCLEOTIDE SEQUENCE [LARGE SCALE GENOMIC DNA]</scope>
    <source>
        <strain evidence="17">ATCC MYA-4447 / BCRC 22081 / CBS 7064 / NBRC 10061 / NRRL Y-12695</strain>
    </source>
</reference>
<evidence type="ECO:0000256" key="4">
    <source>
        <dbReference type="ARBA" id="ARBA00022490"/>
    </source>
</evidence>
<feature type="compositionally biased region" description="Gly residues" evidence="13">
    <location>
        <begin position="836"/>
        <end position="847"/>
    </location>
</feature>
<feature type="compositionally biased region" description="Basic and acidic residues" evidence="13">
    <location>
        <begin position="89"/>
        <end position="123"/>
    </location>
</feature>
<feature type="compositionally biased region" description="Basic and acidic residues" evidence="13">
    <location>
        <begin position="734"/>
        <end position="743"/>
    </location>
</feature>
<dbReference type="InterPro" id="IPR008271">
    <property type="entry name" value="Ser/Thr_kinase_AS"/>
</dbReference>
<protein>
    <recommendedName>
        <fullName evidence="3">non-specific serine/threonine protein kinase</fullName>
        <ecNumber evidence="3">2.7.11.1</ecNumber>
    </recommendedName>
</protein>
<dbReference type="CDD" id="cd06614">
    <property type="entry name" value="STKc_PAK"/>
    <property type="match status" value="1"/>
</dbReference>
<dbReference type="PANTHER" id="PTHR45832">
    <property type="entry name" value="SERINE/THREONINE-PROTEIN KINASE SAMKA-RELATED-RELATED"/>
    <property type="match status" value="1"/>
</dbReference>
<feature type="compositionally biased region" description="Polar residues" evidence="13">
    <location>
        <begin position="459"/>
        <end position="468"/>
    </location>
</feature>
<feature type="compositionally biased region" description="Basic and acidic residues" evidence="13">
    <location>
        <begin position="347"/>
        <end position="358"/>
    </location>
</feature>
<feature type="domain" description="CRIB" evidence="15">
    <location>
        <begin position="472"/>
        <end position="485"/>
    </location>
</feature>
<keyword evidence="17" id="KW-1185">Reference proteome</keyword>
<dbReference type="EMBL" id="FO082055">
    <property type="protein sequence ID" value="CCE79709.1"/>
    <property type="molecule type" value="Genomic_DNA"/>
</dbReference>
<feature type="region of interest" description="Disordered" evidence="13">
    <location>
        <begin position="201"/>
        <end position="222"/>
    </location>
</feature>
<feature type="region of interest" description="Disordered" evidence="13">
    <location>
        <begin position="1"/>
        <end position="137"/>
    </location>
</feature>
<feature type="binding site" evidence="12">
    <location>
        <position position="926"/>
    </location>
    <ligand>
        <name>ATP</name>
        <dbReference type="ChEBI" id="CHEBI:30616"/>
    </ligand>
</feature>
<evidence type="ECO:0000256" key="10">
    <source>
        <dbReference type="ARBA" id="ARBA00047899"/>
    </source>
</evidence>
<dbReference type="Pfam" id="PF00786">
    <property type="entry name" value="PBD"/>
    <property type="match status" value="1"/>
</dbReference>
<dbReference type="PANTHER" id="PTHR45832:SF22">
    <property type="entry name" value="SERINE_THREONINE-PROTEIN KINASE SAMKA-RELATED"/>
    <property type="match status" value="1"/>
</dbReference>
<keyword evidence="4" id="KW-0963">Cytoplasm</keyword>
<evidence type="ECO:0000256" key="8">
    <source>
        <dbReference type="ARBA" id="ARBA00022777"/>
    </source>
</evidence>
<feature type="compositionally biased region" description="Polar residues" evidence="13">
    <location>
        <begin position="322"/>
        <end position="340"/>
    </location>
</feature>
<evidence type="ECO:0000259" key="15">
    <source>
        <dbReference type="PROSITE" id="PS50108"/>
    </source>
</evidence>
<feature type="compositionally biased region" description="Acidic residues" evidence="13">
    <location>
        <begin position="53"/>
        <end position="63"/>
    </location>
</feature>
<feature type="compositionally biased region" description="Low complexity" evidence="13">
    <location>
        <begin position="275"/>
        <end position="286"/>
    </location>
</feature>
<keyword evidence="5" id="KW-0723">Serine/threonine-protein kinase</keyword>
<dbReference type="InterPro" id="IPR051931">
    <property type="entry name" value="PAK3-like"/>
</dbReference>
<dbReference type="EC" id="2.7.11.1" evidence="3"/>
<dbReference type="SUPFAM" id="SSF56112">
    <property type="entry name" value="Protein kinase-like (PK-like)"/>
    <property type="match status" value="1"/>
</dbReference>
<dbReference type="OrthoDB" id="248923at2759"/>
<comment type="catalytic activity">
    <reaction evidence="10">
        <text>L-threonyl-[protein] + ATP = O-phospho-L-threonyl-[protein] + ADP + H(+)</text>
        <dbReference type="Rhea" id="RHEA:46608"/>
        <dbReference type="Rhea" id="RHEA-COMP:11060"/>
        <dbReference type="Rhea" id="RHEA-COMP:11605"/>
        <dbReference type="ChEBI" id="CHEBI:15378"/>
        <dbReference type="ChEBI" id="CHEBI:30013"/>
        <dbReference type="ChEBI" id="CHEBI:30616"/>
        <dbReference type="ChEBI" id="CHEBI:61977"/>
        <dbReference type="ChEBI" id="CHEBI:456216"/>
        <dbReference type="EC" id="2.7.11.1"/>
    </reaction>
</comment>
<dbReference type="PROSITE" id="PS50011">
    <property type="entry name" value="PROTEIN_KINASE_DOM"/>
    <property type="match status" value="1"/>
</dbReference>
<feature type="compositionally biased region" description="Polar residues" evidence="13">
    <location>
        <begin position="691"/>
        <end position="711"/>
    </location>
</feature>
<feature type="compositionally biased region" description="Polar residues" evidence="13">
    <location>
        <begin position="601"/>
        <end position="610"/>
    </location>
</feature>
<feature type="compositionally biased region" description="Polar residues" evidence="13">
    <location>
        <begin position="566"/>
        <end position="577"/>
    </location>
</feature>
<feature type="domain" description="Protein kinase" evidence="14">
    <location>
        <begin position="896"/>
        <end position="1148"/>
    </location>
</feature>
<evidence type="ECO:0000256" key="9">
    <source>
        <dbReference type="ARBA" id="ARBA00022840"/>
    </source>
</evidence>
<proteinExistence type="inferred from homology"/>
<dbReference type="AlphaFoldDB" id="G8YP41"/>
<keyword evidence="9 12" id="KW-0067">ATP-binding</keyword>
<feature type="region of interest" description="Disordered" evidence="13">
    <location>
        <begin position="275"/>
        <end position="468"/>
    </location>
</feature>
<keyword evidence="6" id="KW-0808">Transferase</keyword>
<feature type="compositionally biased region" description="Basic and acidic residues" evidence="13">
    <location>
        <begin position="808"/>
        <end position="817"/>
    </location>
</feature>
<dbReference type="STRING" id="559304.G8YP41"/>
<dbReference type="InParanoid" id="G8YP41"/>
<keyword evidence="8" id="KW-0418">Kinase</keyword>
<dbReference type="GO" id="GO:0004674">
    <property type="term" value="F:protein serine/threonine kinase activity"/>
    <property type="evidence" value="ECO:0007669"/>
    <property type="project" value="UniProtKB-KW"/>
</dbReference>
<feature type="region of interest" description="Disordered" evidence="13">
    <location>
        <begin position="550"/>
        <end position="658"/>
    </location>
</feature>
<evidence type="ECO:0000256" key="3">
    <source>
        <dbReference type="ARBA" id="ARBA00012513"/>
    </source>
</evidence>
<evidence type="ECO:0000256" key="7">
    <source>
        <dbReference type="ARBA" id="ARBA00022741"/>
    </source>
</evidence>
<dbReference type="InterPro" id="IPR017441">
    <property type="entry name" value="Protein_kinase_ATP_BS"/>
</dbReference>
<dbReference type="InterPro" id="IPR011009">
    <property type="entry name" value="Kinase-like_dom_sf"/>
</dbReference>
<evidence type="ECO:0000256" key="2">
    <source>
        <dbReference type="ARBA" id="ARBA00008874"/>
    </source>
</evidence>
<evidence type="ECO:0000256" key="11">
    <source>
        <dbReference type="ARBA" id="ARBA00048679"/>
    </source>
</evidence>
<evidence type="ECO:0000256" key="13">
    <source>
        <dbReference type="SAM" id="MobiDB-lite"/>
    </source>
</evidence>
<organism evidence="16 17">
    <name type="scientific">Pichia sorbitophila (strain ATCC MYA-4447 / BCRC 22081 / CBS 7064 / NBRC 10061 / NRRL Y-12695)</name>
    <name type="common">Hybrid yeast</name>
    <dbReference type="NCBI Taxonomy" id="559304"/>
    <lineage>
        <taxon>Eukaryota</taxon>
        <taxon>Fungi</taxon>
        <taxon>Dikarya</taxon>
        <taxon>Ascomycota</taxon>
        <taxon>Saccharomycotina</taxon>
        <taxon>Pichiomycetes</taxon>
        <taxon>Debaryomycetaceae</taxon>
        <taxon>Millerozyma</taxon>
    </lineage>
</organism>
<dbReference type="OMA" id="IHFNDPP"/>
<dbReference type="Proteomes" id="UP000005222">
    <property type="component" value="Chromosome E"/>
</dbReference>
<dbReference type="eggNOG" id="KOG0578">
    <property type="taxonomic scope" value="Eukaryota"/>
</dbReference>
<dbReference type="FunFam" id="3.30.200.20:FF:000385">
    <property type="entry name" value="Non-specific serine/threonine protein kinase"/>
    <property type="match status" value="1"/>
</dbReference>
<dbReference type="GO" id="GO:0030447">
    <property type="term" value="P:filamentous growth"/>
    <property type="evidence" value="ECO:0007669"/>
    <property type="project" value="UniProtKB-ARBA"/>
</dbReference>
<dbReference type="GO" id="GO:0106310">
    <property type="term" value="F:protein serine kinase activity"/>
    <property type="evidence" value="ECO:0007669"/>
    <property type="project" value="RHEA"/>
</dbReference>
<sequence length="1174" mass="126927">MVNKRAEEANGVGSDISDRTPDSSEKLQLRSPISVQTHKFSNEDADIKAHESIDEDDVQEEPSDGTGDGDTSRSVGSLPRMPGSYGLSELKDGAEENEEASHAGERVHEDQSSLEAKSTDETHAPGATGNGNRVLSVGDLGPRLSLGSIAGKMSPLVGKESDRKFDSEITDYKPVLDPGKPQNTLGSGINLENWLKGSLVEEESDGTKHRTNSSSSTQSLLKDHTLQKIATIDDENIDDASVIAGNSRGNEKNNSTGGKVPYTYTSLFNNSNISNISTLSSTSSTTGTKEDSISRGSNSAHGVSSFTHDNKGSGTLEDISESNHSNRLASLESVDNSSESVLHKHPSQKDEKRSKEGAYESQSLLTPKLVQQSYNSTPAVTPKLNQTPNIGAKSNASTPLPQIGSNSQKMYTPPSTISNGSSPRVSNSLSRSDSRKRKSGNRMKGVFSNMFGKNKHNHVTSSPESHSINMKISTPFDAKHVAHVGVDDNGSYTGLPIEWERLLSASGISKKEQQQHPQAVMDIVAFYQDTNGGTSDDSVFKKFMHNESATSLHMTPPSTPGGSSSFVNVANNDSQPKLNREPSVRSQSSSNQVLQGPPKTPSSAPNASSNHYEHQFIPSRPAPKPPTQTTPQKTVVPQEASPVQTPLSPSSAKKASFMGRSFSSKSIISLKGNNRKVSEPSRKLQALTEGIRSNTNIPRSKSHGSSLAKQSNKQDKNEQKGSTTAPLSGTAKFENVDSQERLGDLINPKVRNNDVADIQPQRMPPPPPEVAPSDTLKQKESVNKNVDNAGKTEPEKSTGEYSNTTLTSEKKPAEKSGKLSNTGSVTENGEDPGQATGAGGTTSGGSGSAASASQGRNAKQAALLSQKKREDKKRKHQQIINKLQQICTDGNPNDYYKDLVKIGQGASGGVYIAHDINNHSDTVAIKQMNLEQQPKKELIINEILVMKRSKHPNIVNFIDSFLLKGDLWVIMEYMEGGSLTEIVTHSVMTESQIGAVCRETLKGLSFLHSKGVIHRDIKSDNILLNTDGNIKMTDFGFCAQINEINLKRTTMVGTPYWMAPEVVSRKEYGPKVDIWSLGIMMIEMVEGEPPYLNETPLRALYLIATNGTPNLKEPEALSTDIKQFLAWCLQVDFHARGTANELLRDKFIVEADDVSSLAPLVKIARMKRLAEGSE</sequence>
<feature type="compositionally biased region" description="Polar residues" evidence="13">
    <location>
        <begin position="584"/>
        <end position="594"/>
    </location>
</feature>
<dbReference type="Gene3D" id="1.10.510.10">
    <property type="entry name" value="Transferase(Phosphotransferase) domain 1"/>
    <property type="match status" value="1"/>
</dbReference>
<accession>G8YP41</accession>
<dbReference type="InterPro" id="IPR000095">
    <property type="entry name" value="CRIB_dom"/>
</dbReference>
<dbReference type="Gene3D" id="3.30.200.20">
    <property type="entry name" value="Phosphorylase Kinase, domain 1"/>
    <property type="match status" value="1"/>
</dbReference>
<comment type="subcellular location">
    <subcellularLocation>
        <location evidence="1">Cytoplasm</location>
    </subcellularLocation>
</comment>
<dbReference type="InterPro" id="IPR033923">
    <property type="entry name" value="PAK_BD"/>
</dbReference>